<accession>A0ABX0IRG1</accession>
<evidence type="ECO:0008006" key="3">
    <source>
        <dbReference type="Google" id="ProtNLM"/>
    </source>
</evidence>
<evidence type="ECO:0000313" key="1">
    <source>
        <dbReference type="EMBL" id="NHN25078.1"/>
    </source>
</evidence>
<dbReference type="Proteomes" id="UP000817854">
    <property type="component" value="Unassembled WGS sequence"/>
</dbReference>
<reference evidence="1" key="2">
    <citation type="submission" date="2020-02" db="EMBL/GenBank/DDBJ databases">
        <title>Flavobacterium profundi sp. nov., isolated from a deep-sea seamount.</title>
        <authorList>
            <person name="Zhang D.-C."/>
        </authorList>
    </citation>
    <scope>NUCLEOTIDE SEQUENCE</scope>
    <source>
        <strain evidence="1">EC11</strain>
    </source>
</reference>
<reference evidence="1" key="1">
    <citation type="submission" date="2019-05" db="EMBL/GenBank/DDBJ databases">
        <authorList>
            <person name="Lianzixin W."/>
        </authorList>
    </citation>
    <scope>NUCLEOTIDE SEQUENCE</scope>
    <source>
        <strain evidence="1">EC11</strain>
    </source>
</reference>
<gene>
    <name evidence="1" type="ORF">FIA58_005240</name>
</gene>
<sequence>MFRVFISLSLILFLLNSCIGYYPKEIFTPVGNELASCTKKDSIVDLFFDGEPITFEYEKVGLIEVQGANFDKDIDVINVLKKLANKKCCDAVIGIKKEYLQREAGLVFENEHESTYKSISYYGIGVKRK</sequence>
<organism evidence="1 2">
    <name type="scientific">Flavobacterium jejuense</name>
    <dbReference type="NCBI Taxonomy" id="1544455"/>
    <lineage>
        <taxon>Bacteria</taxon>
        <taxon>Pseudomonadati</taxon>
        <taxon>Bacteroidota</taxon>
        <taxon>Flavobacteriia</taxon>
        <taxon>Flavobacteriales</taxon>
        <taxon>Flavobacteriaceae</taxon>
        <taxon>Flavobacterium</taxon>
    </lineage>
</organism>
<evidence type="ECO:0000313" key="2">
    <source>
        <dbReference type="Proteomes" id="UP000817854"/>
    </source>
</evidence>
<dbReference type="EMBL" id="VEVQ02000003">
    <property type="protein sequence ID" value="NHN25078.1"/>
    <property type="molecule type" value="Genomic_DNA"/>
</dbReference>
<keyword evidence="2" id="KW-1185">Reference proteome</keyword>
<comment type="caution">
    <text evidence="1">The sequence shown here is derived from an EMBL/GenBank/DDBJ whole genome shotgun (WGS) entry which is preliminary data.</text>
</comment>
<name>A0ABX0IRG1_9FLAO</name>
<dbReference type="RefSeq" id="WP_140960838.1">
    <property type="nucleotide sequence ID" value="NZ_VEVQ02000003.1"/>
</dbReference>
<protein>
    <recommendedName>
        <fullName evidence="3">Lipoprotein</fullName>
    </recommendedName>
</protein>
<proteinExistence type="predicted"/>